<feature type="transmembrane region" description="Helical" evidence="1">
    <location>
        <begin position="64"/>
        <end position="86"/>
    </location>
</feature>
<evidence type="ECO:0000313" key="2">
    <source>
        <dbReference type="EMBL" id="EST12216.1"/>
    </source>
</evidence>
<organism evidence="2 3">
    <name type="scientific">Sporolactobacillus laevolacticus DSM 442</name>
    <dbReference type="NCBI Taxonomy" id="1395513"/>
    <lineage>
        <taxon>Bacteria</taxon>
        <taxon>Bacillati</taxon>
        <taxon>Bacillota</taxon>
        <taxon>Bacilli</taxon>
        <taxon>Bacillales</taxon>
        <taxon>Sporolactobacillaceae</taxon>
        <taxon>Sporolactobacillus</taxon>
    </lineage>
</organism>
<protein>
    <submittedName>
        <fullName evidence="2">Uncharacterized protein</fullName>
    </submittedName>
</protein>
<keyword evidence="1" id="KW-0812">Transmembrane</keyword>
<evidence type="ECO:0000256" key="1">
    <source>
        <dbReference type="SAM" id="Phobius"/>
    </source>
</evidence>
<reference evidence="2 3" key="1">
    <citation type="journal article" date="2013" name="Genome Announc.">
        <title>Genome Sequence of Sporolactobacillus laevolacticus DSM442, an Efficient Polymer-Grade D-Lactate Producer from Agricultural Waste Cottonseed as a Nitrogen Source.</title>
        <authorList>
            <person name="Wang H."/>
            <person name="Wang L."/>
            <person name="Ju J."/>
            <person name="Yu B."/>
            <person name="Ma Y."/>
        </authorList>
    </citation>
    <scope>NUCLEOTIDE SEQUENCE [LARGE SCALE GENOMIC DNA]</scope>
    <source>
        <strain evidence="2 3">DSM 442</strain>
    </source>
</reference>
<keyword evidence="1" id="KW-0472">Membrane</keyword>
<dbReference type="STRING" id="1395513.P343_07870"/>
<dbReference type="EMBL" id="AWTC01000006">
    <property type="protein sequence ID" value="EST12216.1"/>
    <property type="molecule type" value="Genomic_DNA"/>
</dbReference>
<dbReference type="RefSeq" id="WP_023509844.1">
    <property type="nucleotide sequence ID" value="NZ_AWTC01000006.1"/>
</dbReference>
<evidence type="ECO:0000313" key="3">
    <source>
        <dbReference type="Proteomes" id="UP000018296"/>
    </source>
</evidence>
<accession>V6IZH4</accession>
<feature type="transmembrane region" description="Helical" evidence="1">
    <location>
        <begin position="92"/>
        <end position="112"/>
    </location>
</feature>
<dbReference type="Proteomes" id="UP000018296">
    <property type="component" value="Unassembled WGS sequence"/>
</dbReference>
<keyword evidence="1" id="KW-1133">Transmembrane helix</keyword>
<comment type="caution">
    <text evidence="2">The sequence shown here is derived from an EMBL/GenBank/DDBJ whole genome shotgun (WGS) entry which is preliminary data.</text>
</comment>
<sequence>MENYDEINNLINYLNDIGKDNGIKKPYNQCLKKQNEFKKVLKEKFSKKILIRMFCRLDVSNEHLYRSLTALSIYFASIGTFASIFSKLNLRFSIFVGILMLLALILIIHFYFKDSRAKYGYKIIVKECIEEIEQVEKIKGEELKTKEKKIREKIKIQKALRKSSF</sequence>
<dbReference type="PATRIC" id="fig|1395513.3.peg.1596"/>
<keyword evidence="3" id="KW-1185">Reference proteome</keyword>
<dbReference type="AlphaFoldDB" id="V6IZH4"/>
<name>V6IZH4_9BACL</name>
<proteinExistence type="predicted"/>
<gene>
    <name evidence="2" type="ORF">P343_07870</name>
</gene>